<dbReference type="OrthoDB" id="1684102at2759"/>
<dbReference type="HOGENOM" id="CLU_041578_1_0_1"/>
<protein>
    <submittedName>
        <fullName evidence="1">Uncharacterized protein</fullName>
    </submittedName>
</protein>
<dbReference type="InParanoid" id="A0A067MMM0"/>
<proteinExistence type="predicted"/>
<evidence type="ECO:0000313" key="1">
    <source>
        <dbReference type="EMBL" id="KDQ13132.1"/>
    </source>
</evidence>
<dbReference type="Proteomes" id="UP000027195">
    <property type="component" value="Unassembled WGS sequence"/>
</dbReference>
<sequence>MPNVRTRCGWVACWGGFACSLAILLASLQKPHQSLSSSSSLPASYINGTPMKRLSTSPSPAHPDTTVILLNWSRFENVKLLVSHLCSHELQSVIAQIVVWNNNPKLNIQPKDFSGLICPNSKIHIHNSPENLYFQARFFACANATTSFCYIQDDDYLVRHEIIIAMRARFSRGALEPIYLLPPPDALSSRLRAAIGPQLHTSTAWLGYGSLITRDQAATFIRLLRDLGLTEDEMKMADNYFAILRNRIPEIWLDEGMELGGGTPFTVGTEGDERNWLHTNRAYNLLESIMPLASSNGFTDLAEYPSAHQDVRLWRAPCIFYTCVIETNIALLPDYDESQLQGSSIYPTLRRLEDHGRKLLGVDGERDFLLHHLQRAVDGKLNTAFKSPHNAQRGDYLMLDMLGAVGSKYHTAELVLIIDRRTEHILPSSVTEVSSGESVFVLDTERPQWQCLALGADDAHGERSDTLLERSCSIRQRKWRFVRLRALQDMDVPWNVRDIWVPVMEGSRGW</sequence>
<dbReference type="InterPro" id="IPR029044">
    <property type="entry name" value="Nucleotide-diphossugar_trans"/>
</dbReference>
<keyword evidence="2" id="KW-1185">Reference proteome</keyword>
<evidence type="ECO:0000313" key="2">
    <source>
        <dbReference type="Proteomes" id="UP000027195"/>
    </source>
</evidence>
<organism evidence="1 2">
    <name type="scientific">Botryobasidium botryosum (strain FD-172 SS1)</name>
    <dbReference type="NCBI Taxonomy" id="930990"/>
    <lineage>
        <taxon>Eukaryota</taxon>
        <taxon>Fungi</taxon>
        <taxon>Dikarya</taxon>
        <taxon>Basidiomycota</taxon>
        <taxon>Agaricomycotina</taxon>
        <taxon>Agaricomycetes</taxon>
        <taxon>Cantharellales</taxon>
        <taxon>Botryobasidiaceae</taxon>
        <taxon>Botryobasidium</taxon>
    </lineage>
</organism>
<dbReference type="AlphaFoldDB" id="A0A067MMM0"/>
<dbReference type="EMBL" id="KL198045">
    <property type="protein sequence ID" value="KDQ13132.1"/>
    <property type="molecule type" value="Genomic_DNA"/>
</dbReference>
<dbReference type="PROSITE" id="PS51257">
    <property type="entry name" value="PROKAR_LIPOPROTEIN"/>
    <property type="match status" value="1"/>
</dbReference>
<accession>A0A067MMM0</accession>
<reference evidence="2" key="1">
    <citation type="journal article" date="2014" name="Proc. Natl. Acad. Sci. U.S.A.">
        <title>Extensive sampling of basidiomycete genomes demonstrates inadequacy of the white-rot/brown-rot paradigm for wood decay fungi.</title>
        <authorList>
            <person name="Riley R."/>
            <person name="Salamov A.A."/>
            <person name="Brown D.W."/>
            <person name="Nagy L.G."/>
            <person name="Floudas D."/>
            <person name="Held B.W."/>
            <person name="Levasseur A."/>
            <person name="Lombard V."/>
            <person name="Morin E."/>
            <person name="Otillar R."/>
            <person name="Lindquist E.A."/>
            <person name="Sun H."/>
            <person name="LaButti K.M."/>
            <person name="Schmutz J."/>
            <person name="Jabbour D."/>
            <person name="Luo H."/>
            <person name="Baker S.E."/>
            <person name="Pisabarro A.G."/>
            <person name="Walton J.D."/>
            <person name="Blanchette R.A."/>
            <person name="Henrissat B."/>
            <person name="Martin F."/>
            <person name="Cullen D."/>
            <person name="Hibbett D.S."/>
            <person name="Grigoriev I.V."/>
        </authorList>
    </citation>
    <scope>NUCLEOTIDE SEQUENCE [LARGE SCALE GENOMIC DNA]</scope>
    <source>
        <strain evidence="2">FD-172 SS1</strain>
    </source>
</reference>
<dbReference type="SUPFAM" id="SSF53448">
    <property type="entry name" value="Nucleotide-diphospho-sugar transferases"/>
    <property type="match status" value="1"/>
</dbReference>
<gene>
    <name evidence="1" type="ORF">BOTBODRAFT_396250</name>
</gene>
<dbReference type="Gene3D" id="3.90.550.10">
    <property type="entry name" value="Spore Coat Polysaccharide Biosynthesis Protein SpsA, Chain A"/>
    <property type="match status" value="1"/>
</dbReference>
<dbReference type="STRING" id="930990.A0A067MMM0"/>
<name>A0A067MMM0_BOTB1</name>